<feature type="domain" description="Transposase DDE" evidence="1">
    <location>
        <begin position="32"/>
        <end position="85"/>
    </location>
</feature>
<evidence type="ECO:0000313" key="2">
    <source>
        <dbReference type="EMBL" id="BCU07708.1"/>
    </source>
</evidence>
<dbReference type="InterPro" id="IPR025668">
    <property type="entry name" value="Tnp_DDE_dom"/>
</dbReference>
<name>A0ABN6GDR3_9GAMM</name>
<dbReference type="EMBL" id="AP024563">
    <property type="protein sequence ID" value="BCU07708.1"/>
    <property type="molecule type" value="Genomic_DNA"/>
</dbReference>
<keyword evidence="3" id="KW-1185">Reference proteome</keyword>
<evidence type="ECO:0000259" key="1">
    <source>
        <dbReference type="Pfam" id="PF13737"/>
    </source>
</evidence>
<evidence type="ECO:0000313" key="3">
    <source>
        <dbReference type="Proteomes" id="UP000680679"/>
    </source>
</evidence>
<dbReference type="Proteomes" id="UP000680679">
    <property type="component" value="Chromosome"/>
</dbReference>
<dbReference type="RefSeq" id="WP_213378785.1">
    <property type="nucleotide sequence ID" value="NZ_AP024563.1"/>
</dbReference>
<reference evidence="2 3" key="1">
    <citation type="submission" date="2021-04" db="EMBL/GenBank/DDBJ databases">
        <title>Complete genome sequencing of Allochromatium tepidum strain NZ.</title>
        <authorList>
            <person name="Tsukatani Y."/>
            <person name="Mori H."/>
        </authorList>
    </citation>
    <scope>NUCLEOTIDE SEQUENCE [LARGE SCALE GENOMIC DNA]</scope>
    <source>
        <strain evidence="2 3">NZ</strain>
    </source>
</reference>
<dbReference type="Pfam" id="PF13737">
    <property type="entry name" value="DDE_Tnp_1_5"/>
    <property type="match status" value="1"/>
</dbReference>
<accession>A0ABN6GDR3</accession>
<protein>
    <recommendedName>
        <fullName evidence="1">Transposase DDE domain-containing protein</fullName>
    </recommendedName>
</protein>
<proteinExistence type="predicted"/>
<gene>
    <name evidence="2" type="ORF">Atep_23850</name>
</gene>
<sequence>MSTTAQTSEAAASPKATYRITNWPAYDRALVARGDITFWFDQEAIEQHWTPEPTGKRGAPWRYSDWAIQMLLVLKQVFHVPYRATVPASGGPG</sequence>
<organism evidence="2 3">
    <name type="scientific">Allochromatium tepidum</name>
    <dbReference type="NCBI Taxonomy" id="553982"/>
    <lineage>
        <taxon>Bacteria</taxon>
        <taxon>Pseudomonadati</taxon>
        <taxon>Pseudomonadota</taxon>
        <taxon>Gammaproteobacteria</taxon>
        <taxon>Chromatiales</taxon>
        <taxon>Chromatiaceae</taxon>
        <taxon>Allochromatium</taxon>
    </lineage>
</organism>